<keyword evidence="2 3" id="KW-0378">Hydrolase</keyword>
<dbReference type="GO" id="GO:0005829">
    <property type="term" value="C:cytosol"/>
    <property type="evidence" value="ECO:0007669"/>
    <property type="project" value="TreeGrafter"/>
</dbReference>
<dbReference type="EMBL" id="DTKL01000030">
    <property type="protein sequence ID" value="HGY94071.1"/>
    <property type="molecule type" value="Genomic_DNA"/>
</dbReference>
<proteinExistence type="inferred from homology"/>
<dbReference type="AlphaFoldDB" id="A0A7V4XSB9"/>
<comment type="similarity">
    <text evidence="1">Belongs to the acyl coenzyme A hydrolase family.</text>
</comment>
<dbReference type="Gene3D" id="3.10.129.10">
    <property type="entry name" value="Hotdog Thioesterase"/>
    <property type="match status" value="1"/>
</dbReference>
<feature type="compositionally biased region" description="Basic and acidic residues" evidence="4">
    <location>
        <begin position="135"/>
        <end position="167"/>
    </location>
</feature>
<organism evidence="6">
    <name type="scientific">Acidobacterium capsulatum</name>
    <dbReference type="NCBI Taxonomy" id="33075"/>
    <lineage>
        <taxon>Bacteria</taxon>
        <taxon>Pseudomonadati</taxon>
        <taxon>Acidobacteriota</taxon>
        <taxon>Terriglobia</taxon>
        <taxon>Terriglobales</taxon>
        <taxon>Acidobacteriaceae</taxon>
        <taxon>Acidobacterium</taxon>
    </lineage>
</organism>
<dbReference type="GO" id="GO:0052816">
    <property type="term" value="F:long-chain fatty acyl-CoA hydrolase activity"/>
    <property type="evidence" value="ECO:0007669"/>
    <property type="project" value="TreeGrafter"/>
</dbReference>
<evidence type="ECO:0000256" key="2">
    <source>
        <dbReference type="ARBA" id="ARBA00022801"/>
    </source>
</evidence>
<dbReference type="PROSITE" id="PS51770">
    <property type="entry name" value="HOTDOG_ACOT"/>
    <property type="match status" value="1"/>
</dbReference>
<feature type="domain" description="HotDog ACOT-type" evidence="5">
    <location>
        <begin position="14"/>
        <end position="126"/>
    </location>
</feature>
<sequence length="182" mass="20359">MGFSGHSLPVRTIAESQSEMTELILPNDTNTLGNLLGGRLMHFIDLVGAMAAYRHSRTHVVTASMDHIDFIAPVHVGDLLILKSSVNRAFNTSMEVGVKIWVENTIAGMHRHVASAYLTFVAVDSQGRRVPVPRLEPESEEEKRRHEDAGRRRELRQQELQRRRESRPAGSPMMGTVRPGSK</sequence>
<evidence type="ECO:0000256" key="1">
    <source>
        <dbReference type="ARBA" id="ARBA00010458"/>
    </source>
</evidence>
<comment type="caution">
    <text evidence="6">The sequence shown here is derived from an EMBL/GenBank/DDBJ whole genome shotgun (WGS) entry which is preliminary data.</text>
</comment>
<evidence type="ECO:0000256" key="3">
    <source>
        <dbReference type="PROSITE-ProRule" id="PRU01106"/>
    </source>
</evidence>
<dbReference type="PANTHER" id="PTHR11049">
    <property type="entry name" value="ACYL COENZYME A THIOESTER HYDROLASE"/>
    <property type="match status" value="1"/>
</dbReference>
<evidence type="ECO:0000259" key="5">
    <source>
        <dbReference type="PROSITE" id="PS51770"/>
    </source>
</evidence>
<dbReference type="Pfam" id="PF03061">
    <property type="entry name" value="4HBT"/>
    <property type="match status" value="1"/>
</dbReference>
<evidence type="ECO:0000313" key="6">
    <source>
        <dbReference type="EMBL" id="HGY94071.1"/>
    </source>
</evidence>
<dbReference type="GO" id="GO:0006637">
    <property type="term" value="P:acyl-CoA metabolic process"/>
    <property type="evidence" value="ECO:0007669"/>
    <property type="project" value="TreeGrafter"/>
</dbReference>
<dbReference type="InterPro" id="IPR006683">
    <property type="entry name" value="Thioestr_dom"/>
</dbReference>
<feature type="region of interest" description="Disordered" evidence="4">
    <location>
        <begin position="131"/>
        <end position="182"/>
    </location>
</feature>
<dbReference type="InterPro" id="IPR033120">
    <property type="entry name" value="HOTDOG_ACOT"/>
</dbReference>
<name>A0A7V4XSB9_9BACT</name>
<dbReference type="SUPFAM" id="SSF54637">
    <property type="entry name" value="Thioesterase/thiol ester dehydrase-isomerase"/>
    <property type="match status" value="1"/>
</dbReference>
<gene>
    <name evidence="6" type="ORF">ENW50_05225</name>
</gene>
<reference evidence="6" key="1">
    <citation type="journal article" date="2020" name="mSystems">
        <title>Genome- and Community-Level Interaction Insights into Carbon Utilization and Element Cycling Functions of Hydrothermarchaeota in Hydrothermal Sediment.</title>
        <authorList>
            <person name="Zhou Z."/>
            <person name="Liu Y."/>
            <person name="Xu W."/>
            <person name="Pan J."/>
            <person name="Luo Z.H."/>
            <person name="Li M."/>
        </authorList>
    </citation>
    <scope>NUCLEOTIDE SEQUENCE [LARGE SCALE GENOMIC DNA]</scope>
    <source>
        <strain evidence="6">SpSt-855</strain>
    </source>
</reference>
<accession>A0A7V4XSB9</accession>
<dbReference type="CDD" id="cd03442">
    <property type="entry name" value="BFIT_BACH"/>
    <property type="match status" value="1"/>
</dbReference>
<dbReference type="InterPro" id="IPR029069">
    <property type="entry name" value="HotDog_dom_sf"/>
</dbReference>
<protein>
    <submittedName>
        <fullName evidence="6">Acyl-CoA thioesterase</fullName>
    </submittedName>
</protein>
<evidence type="ECO:0000256" key="4">
    <source>
        <dbReference type="SAM" id="MobiDB-lite"/>
    </source>
</evidence>
<dbReference type="InterPro" id="IPR040170">
    <property type="entry name" value="Cytosol_ACT"/>
</dbReference>
<dbReference type="PANTHER" id="PTHR11049:SF16">
    <property type="entry name" value="PROTEIN VDLD"/>
    <property type="match status" value="1"/>
</dbReference>